<comment type="caution">
    <text evidence="13">The sequence shown here is derived from an EMBL/GenBank/DDBJ whole genome shotgun (WGS) entry which is preliminary data.</text>
</comment>
<dbReference type="InterPro" id="IPR011712">
    <property type="entry name" value="Sig_transdc_His_kin_sub3_dim/P"/>
</dbReference>
<keyword evidence="8" id="KW-0902">Two-component regulatory system</keyword>
<dbReference type="RefSeq" id="WP_165233037.1">
    <property type="nucleotide sequence ID" value="NZ_JAAKZV010000016.1"/>
</dbReference>
<evidence type="ECO:0000313" key="14">
    <source>
        <dbReference type="Proteomes" id="UP000481583"/>
    </source>
</evidence>
<organism evidence="13 14">
    <name type="scientific">Streptomyces coryli</name>
    <dbReference type="NCBI Taxonomy" id="1128680"/>
    <lineage>
        <taxon>Bacteria</taxon>
        <taxon>Bacillati</taxon>
        <taxon>Actinomycetota</taxon>
        <taxon>Actinomycetes</taxon>
        <taxon>Kitasatosporales</taxon>
        <taxon>Streptomycetaceae</taxon>
        <taxon>Streptomyces</taxon>
    </lineage>
</organism>
<sequence length="404" mass="42681">MRSRRDWYVDIAFFLFAVVFSLVTADSVHLDENMSRTALIVDQVVGGLGCAAIFLRRRWPVPLALVLLVLGSPFHFMTGATLVAFFTVAAHRSLKTTAWVCGAFLLVLVTFLVRGADREQAAIESAVTYFVLLTCAISWGLYVRARRTLLTAQKRQAAADARREAREEIAREMHDVLAHRLSLLSVHAGALEFNPGAPAADVQRAAGVIRESAHQALQDLREVIGVLRAPAAGVDGMEGRPQPTLADVERLLAESREAGARITYEADVADPGAVPAATGRAAYRIVQEGLTNARKHAPGAEVTVRIAGTPTEGLTVELRNALPGAAGPAAGAGPGKEAIPGARQGLIGLTERAHLAGGRLEHGRVGDEFRLSAWLPWPAGPAAAAPPPGSAGATRSPEGEAPAP</sequence>
<evidence type="ECO:0000256" key="4">
    <source>
        <dbReference type="ARBA" id="ARBA00022679"/>
    </source>
</evidence>
<dbReference type="PANTHER" id="PTHR24421:SF10">
    <property type="entry name" value="NITRATE_NITRITE SENSOR PROTEIN NARQ"/>
    <property type="match status" value="1"/>
</dbReference>
<dbReference type="CDD" id="cd16917">
    <property type="entry name" value="HATPase_UhpB-NarQ-NarX-like"/>
    <property type="match status" value="1"/>
</dbReference>
<dbReference type="Proteomes" id="UP000481583">
    <property type="component" value="Unassembled WGS sequence"/>
</dbReference>
<gene>
    <name evidence="13" type="ORF">G5C51_06265</name>
</gene>
<dbReference type="GO" id="GO:0000155">
    <property type="term" value="F:phosphorelay sensor kinase activity"/>
    <property type="evidence" value="ECO:0007669"/>
    <property type="project" value="InterPro"/>
</dbReference>
<evidence type="ECO:0000256" key="6">
    <source>
        <dbReference type="ARBA" id="ARBA00022777"/>
    </source>
</evidence>
<feature type="transmembrane region" description="Helical" evidence="10">
    <location>
        <begin position="126"/>
        <end position="145"/>
    </location>
</feature>
<evidence type="ECO:0000259" key="11">
    <source>
        <dbReference type="Pfam" id="PF07730"/>
    </source>
</evidence>
<evidence type="ECO:0000256" key="9">
    <source>
        <dbReference type="SAM" id="MobiDB-lite"/>
    </source>
</evidence>
<keyword evidence="10" id="KW-0812">Transmembrane</keyword>
<keyword evidence="4" id="KW-0808">Transferase</keyword>
<dbReference type="PANTHER" id="PTHR24421">
    <property type="entry name" value="NITRATE/NITRITE SENSOR PROTEIN NARX-RELATED"/>
    <property type="match status" value="1"/>
</dbReference>
<dbReference type="InterPro" id="IPR055558">
    <property type="entry name" value="DUF7134"/>
</dbReference>
<dbReference type="GO" id="GO:0005524">
    <property type="term" value="F:ATP binding"/>
    <property type="evidence" value="ECO:0007669"/>
    <property type="project" value="UniProtKB-KW"/>
</dbReference>
<keyword evidence="3" id="KW-0597">Phosphoprotein</keyword>
<feature type="domain" description="Signal transduction histidine kinase subgroup 3 dimerisation and phosphoacceptor" evidence="11">
    <location>
        <begin position="166"/>
        <end position="231"/>
    </location>
</feature>
<dbReference type="InterPro" id="IPR036890">
    <property type="entry name" value="HATPase_C_sf"/>
</dbReference>
<evidence type="ECO:0000256" key="2">
    <source>
        <dbReference type="ARBA" id="ARBA00012438"/>
    </source>
</evidence>
<keyword evidence="10" id="KW-0472">Membrane</keyword>
<evidence type="ECO:0000256" key="3">
    <source>
        <dbReference type="ARBA" id="ARBA00022553"/>
    </source>
</evidence>
<feature type="region of interest" description="Disordered" evidence="9">
    <location>
        <begin position="378"/>
        <end position="404"/>
    </location>
</feature>
<keyword evidence="5" id="KW-0547">Nucleotide-binding</keyword>
<feature type="transmembrane region" description="Helical" evidence="10">
    <location>
        <begin position="37"/>
        <end position="55"/>
    </location>
</feature>
<dbReference type="Gene3D" id="1.20.5.1930">
    <property type="match status" value="1"/>
</dbReference>
<dbReference type="Gene3D" id="3.30.565.10">
    <property type="entry name" value="Histidine kinase-like ATPase, C-terminal domain"/>
    <property type="match status" value="1"/>
</dbReference>
<dbReference type="Pfam" id="PF23539">
    <property type="entry name" value="DUF7134"/>
    <property type="match status" value="1"/>
</dbReference>
<dbReference type="InterPro" id="IPR050482">
    <property type="entry name" value="Sensor_HK_TwoCompSys"/>
</dbReference>
<proteinExistence type="predicted"/>
<feature type="transmembrane region" description="Helical" evidence="10">
    <location>
        <begin position="62"/>
        <end position="90"/>
    </location>
</feature>
<feature type="transmembrane region" description="Helical" evidence="10">
    <location>
        <begin position="7"/>
        <end position="25"/>
    </location>
</feature>
<accession>A0A6G4TWL9</accession>
<dbReference type="EC" id="2.7.13.3" evidence="2"/>
<keyword evidence="10" id="KW-1133">Transmembrane helix</keyword>
<dbReference type="EMBL" id="JAAKZV010000016">
    <property type="protein sequence ID" value="NGN63508.1"/>
    <property type="molecule type" value="Genomic_DNA"/>
</dbReference>
<evidence type="ECO:0000256" key="10">
    <source>
        <dbReference type="SAM" id="Phobius"/>
    </source>
</evidence>
<keyword evidence="6 13" id="KW-0418">Kinase</keyword>
<dbReference type="GO" id="GO:0046983">
    <property type="term" value="F:protein dimerization activity"/>
    <property type="evidence" value="ECO:0007669"/>
    <property type="project" value="InterPro"/>
</dbReference>
<comment type="catalytic activity">
    <reaction evidence="1">
        <text>ATP + protein L-histidine = ADP + protein N-phospho-L-histidine.</text>
        <dbReference type="EC" id="2.7.13.3"/>
    </reaction>
</comment>
<evidence type="ECO:0000313" key="13">
    <source>
        <dbReference type="EMBL" id="NGN63508.1"/>
    </source>
</evidence>
<evidence type="ECO:0000256" key="7">
    <source>
        <dbReference type="ARBA" id="ARBA00022840"/>
    </source>
</evidence>
<keyword evidence="14" id="KW-1185">Reference proteome</keyword>
<feature type="domain" description="DUF7134" evidence="12">
    <location>
        <begin position="4"/>
        <end position="147"/>
    </location>
</feature>
<keyword evidence="7" id="KW-0067">ATP-binding</keyword>
<evidence type="ECO:0000259" key="12">
    <source>
        <dbReference type="Pfam" id="PF23539"/>
    </source>
</evidence>
<evidence type="ECO:0000256" key="5">
    <source>
        <dbReference type="ARBA" id="ARBA00022741"/>
    </source>
</evidence>
<name>A0A6G4TWL9_9ACTN</name>
<evidence type="ECO:0000256" key="1">
    <source>
        <dbReference type="ARBA" id="ARBA00000085"/>
    </source>
</evidence>
<dbReference type="Pfam" id="PF07730">
    <property type="entry name" value="HisKA_3"/>
    <property type="match status" value="1"/>
</dbReference>
<reference evidence="13 14" key="1">
    <citation type="submission" date="2020-02" db="EMBL/GenBank/DDBJ databases">
        <title>Whole-genome analyses of novel actinobacteria.</title>
        <authorList>
            <person name="Sahin N."/>
        </authorList>
    </citation>
    <scope>NUCLEOTIDE SEQUENCE [LARGE SCALE GENOMIC DNA]</scope>
    <source>
        <strain evidence="13 14">A7024</strain>
    </source>
</reference>
<evidence type="ECO:0000256" key="8">
    <source>
        <dbReference type="ARBA" id="ARBA00023012"/>
    </source>
</evidence>
<protein>
    <recommendedName>
        <fullName evidence="2">histidine kinase</fullName>
        <ecNumber evidence="2">2.7.13.3</ecNumber>
    </recommendedName>
</protein>
<dbReference type="AlphaFoldDB" id="A0A6G4TWL9"/>
<feature type="transmembrane region" description="Helical" evidence="10">
    <location>
        <begin position="96"/>
        <end position="114"/>
    </location>
</feature>
<dbReference type="GO" id="GO:0016020">
    <property type="term" value="C:membrane"/>
    <property type="evidence" value="ECO:0007669"/>
    <property type="project" value="InterPro"/>
</dbReference>